<dbReference type="EMBL" id="HG683064">
    <property type="protein sequence ID" value="CDJ31164.1"/>
    <property type="molecule type" value="Genomic_DNA"/>
</dbReference>
<name>U6K0E6_9EIME</name>
<accession>U6K0E6</accession>
<evidence type="ECO:0000313" key="2">
    <source>
        <dbReference type="Proteomes" id="UP000030744"/>
    </source>
</evidence>
<dbReference type="AlphaFoldDB" id="U6K0E6"/>
<keyword evidence="2" id="KW-1185">Reference proteome</keyword>
<protein>
    <submittedName>
        <fullName evidence="1">Uncharacterized protein</fullName>
    </submittedName>
</protein>
<organism evidence="1 2">
    <name type="scientific">Eimeria mitis</name>
    <dbReference type="NCBI Taxonomy" id="44415"/>
    <lineage>
        <taxon>Eukaryota</taxon>
        <taxon>Sar</taxon>
        <taxon>Alveolata</taxon>
        <taxon>Apicomplexa</taxon>
        <taxon>Conoidasida</taxon>
        <taxon>Coccidia</taxon>
        <taxon>Eucoccidiorida</taxon>
        <taxon>Eimeriorina</taxon>
        <taxon>Eimeriidae</taxon>
        <taxon>Eimeria</taxon>
    </lineage>
</organism>
<evidence type="ECO:0000313" key="1">
    <source>
        <dbReference type="EMBL" id="CDJ31164.1"/>
    </source>
</evidence>
<reference evidence="1" key="2">
    <citation type="submission" date="2013-10" db="EMBL/GenBank/DDBJ databases">
        <authorList>
            <person name="Aslett M."/>
        </authorList>
    </citation>
    <scope>NUCLEOTIDE SEQUENCE [LARGE SCALE GENOMIC DNA]</scope>
    <source>
        <strain evidence="1">Houghton</strain>
    </source>
</reference>
<dbReference type="Proteomes" id="UP000030744">
    <property type="component" value="Unassembled WGS sequence"/>
</dbReference>
<dbReference type="RefSeq" id="XP_013353729.1">
    <property type="nucleotide sequence ID" value="XM_013498275.1"/>
</dbReference>
<reference evidence="1" key="1">
    <citation type="submission" date="2013-10" db="EMBL/GenBank/DDBJ databases">
        <title>Genomic analysis of the causative agents of coccidiosis in chickens.</title>
        <authorList>
            <person name="Reid A.J."/>
            <person name="Blake D."/>
            <person name="Billington K."/>
            <person name="Browne H."/>
            <person name="Dunn M."/>
            <person name="Hung S."/>
            <person name="Kawahara F."/>
            <person name="Miranda-Saavedra D."/>
            <person name="Mourier T."/>
            <person name="Nagra H."/>
            <person name="Otto T.D."/>
            <person name="Rawlings N."/>
            <person name="Sanchez A."/>
            <person name="Sanders M."/>
            <person name="Subramaniam C."/>
            <person name="Tay Y."/>
            <person name="Dear P."/>
            <person name="Doerig C."/>
            <person name="Gruber A."/>
            <person name="Parkinson J."/>
            <person name="Shirley M."/>
            <person name="Wan K.L."/>
            <person name="Berriman M."/>
            <person name="Tomley F."/>
            <person name="Pain A."/>
        </authorList>
    </citation>
    <scope>NUCLEOTIDE SEQUENCE [LARGE SCALE GENOMIC DNA]</scope>
    <source>
        <strain evidence="1">Houghton</strain>
    </source>
</reference>
<dbReference type="VEuPathDB" id="ToxoDB:EMH_0035250"/>
<gene>
    <name evidence="1" type="ORF">EMH_0035250</name>
</gene>
<dbReference type="GeneID" id="25378317"/>
<sequence length="120" mass="13600">MCFRIVRDGYVVIEIEPSHETAAEGANDLRISDDNNAFCKVIELPGMNNGSLYHSLRHNIPRTGHRVGAFAESTSDKIDTIVVFDWWQAYDGNHCDMRPDPFRNRKNLQESGVEDVSLCC</sequence>
<proteinExistence type="predicted"/>